<name>A0ABV8QD61_9MICO</name>
<dbReference type="PROSITE" id="PS00061">
    <property type="entry name" value="ADH_SHORT"/>
    <property type="match status" value="1"/>
</dbReference>
<dbReference type="EC" id="1.-.-.-" evidence="3"/>
<protein>
    <submittedName>
        <fullName evidence="3">SDR family oxidoreductase</fullName>
        <ecNumber evidence="3">1.-.-.-</ecNumber>
    </submittedName>
</protein>
<dbReference type="PRINTS" id="PR00081">
    <property type="entry name" value="GDHRDH"/>
</dbReference>
<gene>
    <name evidence="3" type="ORF">ACFOYW_18060</name>
</gene>
<dbReference type="Gene3D" id="3.40.50.720">
    <property type="entry name" value="NAD(P)-binding Rossmann-like Domain"/>
    <property type="match status" value="1"/>
</dbReference>
<dbReference type="Pfam" id="PF00106">
    <property type="entry name" value="adh_short"/>
    <property type="match status" value="1"/>
</dbReference>
<reference evidence="4" key="1">
    <citation type="journal article" date="2019" name="Int. J. Syst. Evol. Microbiol.">
        <title>The Global Catalogue of Microorganisms (GCM) 10K type strain sequencing project: providing services to taxonomists for standard genome sequencing and annotation.</title>
        <authorList>
            <consortium name="The Broad Institute Genomics Platform"/>
            <consortium name="The Broad Institute Genome Sequencing Center for Infectious Disease"/>
            <person name="Wu L."/>
            <person name="Ma J."/>
        </authorList>
    </citation>
    <scope>NUCLEOTIDE SEQUENCE [LARGE SCALE GENOMIC DNA]</scope>
    <source>
        <strain evidence="4">CGMCC 1.10363</strain>
    </source>
</reference>
<dbReference type="Proteomes" id="UP001595900">
    <property type="component" value="Unassembled WGS sequence"/>
</dbReference>
<comment type="similarity">
    <text evidence="1">Belongs to the short-chain dehydrogenases/reductases (SDR) family.</text>
</comment>
<organism evidence="3 4">
    <name type="scientific">Gryllotalpicola reticulitermitis</name>
    <dbReference type="NCBI Taxonomy" id="1184153"/>
    <lineage>
        <taxon>Bacteria</taxon>
        <taxon>Bacillati</taxon>
        <taxon>Actinomycetota</taxon>
        <taxon>Actinomycetes</taxon>
        <taxon>Micrococcales</taxon>
        <taxon>Microbacteriaceae</taxon>
        <taxon>Gryllotalpicola</taxon>
    </lineage>
</organism>
<keyword evidence="2 3" id="KW-0560">Oxidoreductase</keyword>
<dbReference type="InterPro" id="IPR020904">
    <property type="entry name" value="Sc_DH/Rdtase_CS"/>
</dbReference>
<evidence type="ECO:0000313" key="4">
    <source>
        <dbReference type="Proteomes" id="UP001595900"/>
    </source>
</evidence>
<accession>A0ABV8QD61</accession>
<dbReference type="EMBL" id="JBHSCN010000023">
    <property type="protein sequence ID" value="MFC4245279.1"/>
    <property type="molecule type" value="Genomic_DNA"/>
</dbReference>
<dbReference type="InterPro" id="IPR036291">
    <property type="entry name" value="NAD(P)-bd_dom_sf"/>
</dbReference>
<dbReference type="RefSeq" id="WP_390232328.1">
    <property type="nucleotide sequence ID" value="NZ_JBHSCN010000023.1"/>
</dbReference>
<dbReference type="PANTHER" id="PTHR42901">
    <property type="entry name" value="ALCOHOL DEHYDROGENASE"/>
    <property type="match status" value="1"/>
</dbReference>
<dbReference type="InterPro" id="IPR002347">
    <property type="entry name" value="SDR_fam"/>
</dbReference>
<evidence type="ECO:0000256" key="1">
    <source>
        <dbReference type="ARBA" id="ARBA00006484"/>
    </source>
</evidence>
<dbReference type="PANTHER" id="PTHR42901:SF1">
    <property type="entry name" value="ALCOHOL DEHYDROGENASE"/>
    <property type="match status" value="1"/>
</dbReference>
<evidence type="ECO:0000256" key="2">
    <source>
        <dbReference type="ARBA" id="ARBA00023002"/>
    </source>
</evidence>
<comment type="caution">
    <text evidence="3">The sequence shown here is derived from an EMBL/GenBank/DDBJ whole genome shotgun (WGS) entry which is preliminary data.</text>
</comment>
<sequence>MADAKRVVVTGASSGIGEATARLFAEHGWRVVGVARRADRLAALAAATGAETFVADVTEEADVAQLASWLGESGGVDALINVAGGARGTDPVPELSIDDLRWMLDVNVIGVVRVTQALLPLLREAARRSGSADILTVSSTAGLQAYAGGGGYNAAKFAVHGLFGALRLDLKGEPIRVIEVAPGMVHTEEFSLNRLGDAGKADAVYEGVDHPLTGEDVASVIVAALEQPWYVDQDLIVLRPIAQAAQFAVHRGPLTPKA</sequence>
<evidence type="ECO:0000313" key="3">
    <source>
        <dbReference type="EMBL" id="MFC4245279.1"/>
    </source>
</evidence>
<keyword evidence="4" id="KW-1185">Reference proteome</keyword>
<proteinExistence type="inferred from homology"/>
<dbReference type="GO" id="GO:0016491">
    <property type="term" value="F:oxidoreductase activity"/>
    <property type="evidence" value="ECO:0007669"/>
    <property type="project" value="UniProtKB-KW"/>
</dbReference>
<dbReference type="SUPFAM" id="SSF51735">
    <property type="entry name" value="NAD(P)-binding Rossmann-fold domains"/>
    <property type="match status" value="1"/>
</dbReference>